<keyword evidence="1" id="KW-0472">Membrane</keyword>
<organism evidence="2 3">
    <name type="scientific">Ferrigenium kumadai</name>
    <dbReference type="NCBI Taxonomy" id="1682490"/>
    <lineage>
        <taxon>Bacteria</taxon>
        <taxon>Pseudomonadati</taxon>
        <taxon>Pseudomonadota</taxon>
        <taxon>Betaproteobacteria</taxon>
        <taxon>Nitrosomonadales</taxon>
        <taxon>Gallionellaceae</taxon>
        <taxon>Ferrigenium</taxon>
    </lineage>
</organism>
<evidence type="ECO:0000256" key="1">
    <source>
        <dbReference type="SAM" id="Phobius"/>
    </source>
</evidence>
<keyword evidence="1" id="KW-0812">Transmembrane</keyword>
<dbReference type="AlphaFoldDB" id="A0AAN1SXU8"/>
<keyword evidence="3" id="KW-1185">Reference proteome</keyword>
<reference evidence="2 3" key="1">
    <citation type="submission" date="2019-03" db="EMBL/GenBank/DDBJ databases">
        <title>Complete genome sequence of Ferrigenium kumadai strain An22, a microaerophilic iron-oxidizing bacterium isolated from a paddy field soil.</title>
        <authorList>
            <person name="Watanabe T."/>
            <person name="Asakawa S."/>
        </authorList>
    </citation>
    <scope>NUCLEOTIDE SEQUENCE [LARGE SCALE GENOMIC DNA]</scope>
    <source>
        <strain evidence="2 3">An22</strain>
    </source>
</reference>
<evidence type="ECO:0000313" key="2">
    <source>
        <dbReference type="EMBL" id="BBI98647.1"/>
    </source>
</evidence>
<keyword evidence="1" id="KW-1133">Transmembrane helix</keyword>
<gene>
    <name evidence="2" type="ORF">FGKAn22_03400</name>
</gene>
<dbReference type="KEGG" id="fku:FGKAn22_03400"/>
<feature type="transmembrane region" description="Helical" evidence="1">
    <location>
        <begin position="6"/>
        <end position="23"/>
    </location>
</feature>
<sequence length="136" mass="14368">MVELIMTMMIIGILAAVVAPRFFDNNVFQSRGFADQVRASLRYAQKVAIAQRRFVCAAFTNNSVTLTVGATAACGTNLQSPDGAAAYVIVAPSNVTFATQPANFNFNEFGRPSAAVSGVIDGSTIAVEAETGYVHQ</sequence>
<accession>A0AAN1SXU8</accession>
<dbReference type="Proteomes" id="UP001319121">
    <property type="component" value="Chromosome"/>
</dbReference>
<dbReference type="Gene3D" id="3.30.700.10">
    <property type="entry name" value="Glycoprotein, Type 4 Pilin"/>
    <property type="match status" value="1"/>
</dbReference>
<name>A0AAN1SXU8_9PROT</name>
<dbReference type="InterPro" id="IPR045584">
    <property type="entry name" value="Pilin-like"/>
</dbReference>
<dbReference type="SUPFAM" id="SSF54523">
    <property type="entry name" value="Pili subunits"/>
    <property type="match status" value="1"/>
</dbReference>
<proteinExistence type="predicted"/>
<protein>
    <submittedName>
        <fullName evidence="2">Uncharacterized protein</fullName>
    </submittedName>
</protein>
<evidence type="ECO:0000313" key="3">
    <source>
        <dbReference type="Proteomes" id="UP001319121"/>
    </source>
</evidence>
<dbReference type="EMBL" id="AP019536">
    <property type="protein sequence ID" value="BBI98647.1"/>
    <property type="molecule type" value="Genomic_DNA"/>
</dbReference>